<name>A0ABQ9IUX2_9CUCU</name>
<feature type="domain" description="IFT52 central" evidence="1">
    <location>
        <begin position="258"/>
        <end position="340"/>
    </location>
</feature>
<evidence type="ECO:0000313" key="4">
    <source>
        <dbReference type="Proteomes" id="UP001162164"/>
    </source>
</evidence>
<feature type="domain" description="IFT52 GIFT" evidence="2">
    <location>
        <begin position="14"/>
        <end position="146"/>
    </location>
</feature>
<evidence type="ECO:0000259" key="2">
    <source>
        <dbReference type="Pfam" id="PF23355"/>
    </source>
</evidence>
<organism evidence="3 4">
    <name type="scientific">Molorchus minor</name>
    <dbReference type="NCBI Taxonomy" id="1323400"/>
    <lineage>
        <taxon>Eukaryota</taxon>
        <taxon>Metazoa</taxon>
        <taxon>Ecdysozoa</taxon>
        <taxon>Arthropoda</taxon>
        <taxon>Hexapoda</taxon>
        <taxon>Insecta</taxon>
        <taxon>Pterygota</taxon>
        <taxon>Neoptera</taxon>
        <taxon>Endopterygota</taxon>
        <taxon>Coleoptera</taxon>
        <taxon>Polyphaga</taxon>
        <taxon>Cucujiformia</taxon>
        <taxon>Chrysomeloidea</taxon>
        <taxon>Cerambycidae</taxon>
        <taxon>Lamiinae</taxon>
        <taxon>Monochamini</taxon>
        <taxon>Molorchus</taxon>
    </lineage>
</organism>
<protein>
    <submittedName>
        <fullName evidence="3">Uncharacterized protein</fullName>
    </submittedName>
</protein>
<gene>
    <name evidence="3" type="ORF">NQ317_003193</name>
</gene>
<keyword evidence="4" id="KW-1185">Reference proteome</keyword>
<dbReference type="InterPro" id="IPR055458">
    <property type="entry name" value="IFT52_GIFT"/>
</dbReference>
<comment type="caution">
    <text evidence="3">The sequence shown here is derived from an EMBL/GenBank/DDBJ whole genome shotgun (WGS) entry which is preliminary data.</text>
</comment>
<proteinExistence type="predicted"/>
<dbReference type="Proteomes" id="UP001162164">
    <property type="component" value="Unassembled WGS sequence"/>
</dbReference>
<evidence type="ECO:0000259" key="1">
    <source>
        <dbReference type="Pfam" id="PF23352"/>
    </source>
</evidence>
<dbReference type="PANTHER" id="PTHR12969">
    <property type="entry name" value="NGD5/OSM-6/IFT52"/>
    <property type="match status" value="1"/>
</dbReference>
<dbReference type="EMBL" id="JAPWTJ010002366">
    <property type="protein sequence ID" value="KAJ8966447.1"/>
    <property type="molecule type" value="Genomic_DNA"/>
</dbReference>
<dbReference type="Pfam" id="PF23352">
    <property type="entry name" value="IFT52_central"/>
    <property type="match status" value="1"/>
</dbReference>
<dbReference type="Pfam" id="PF23355">
    <property type="entry name" value="IFT52_GIFT"/>
    <property type="match status" value="1"/>
</dbReference>
<dbReference type="InterPro" id="IPR055460">
    <property type="entry name" value="IFT52_central"/>
</dbReference>
<reference evidence="3" key="1">
    <citation type="journal article" date="2023" name="Insect Mol. Biol.">
        <title>Genome sequencing provides insights into the evolution of gene families encoding plant cell wall-degrading enzymes in longhorned beetles.</title>
        <authorList>
            <person name="Shin N.R."/>
            <person name="Okamura Y."/>
            <person name="Kirsch R."/>
            <person name="Pauchet Y."/>
        </authorList>
    </citation>
    <scope>NUCLEOTIDE SEQUENCE</scope>
    <source>
        <strain evidence="3">MMC_N1</strain>
    </source>
</reference>
<dbReference type="InterPro" id="IPR029062">
    <property type="entry name" value="Class_I_gatase-like"/>
</dbReference>
<dbReference type="InterPro" id="IPR039975">
    <property type="entry name" value="IFT52"/>
</dbReference>
<sequence>MAPVEDNSQDGKTTIIFNASKQEIFKLHENFKIFHRKLKLYSRVVINKEEITAQSLQNCSLIILPGSQTPFEENELNSLKTFINSGGRALVLLTECTPNDACNINILLEFFGIVPNIDCVIRTHYYKYFHPKEVFIGDSQVNSSLDKEKLNLNIVYPFGCTMNVSKPSVVAFTSGSASFPVDRPLGALYYDEKSEGRLAAIGSAHVFSDKYLDQEDNEKFREILFDFLSSTERVYFAPTDHDDIDLIDHHIVPETAELAEKPKLCLTDAISHTTYIDYTKLFDHKMYSMNTNYVPEALKLYEELGIKHEPLKIIKPKFEAPYPPLQPAVFPPSFRDLPQPALELF</sequence>
<accession>A0ABQ9IUX2</accession>
<evidence type="ECO:0000313" key="3">
    <source>
        <dbReference type="EMBL" id="KAJ8966447.1"/>
    </source>
</evidence>
<dbReference type="PANTHER" id="PTHR12969:SF7">
    <property type="entry name" value="INTRAFLAGELLAR TRANSPORT PROTEIN 52 HOMOLOG"/>
    <property type="match status" value="1"/>
</dbReference>
<dbReference type="SUPFAM" id="SSF52317">
    <property type="entry name" value="Class I glutamine amidotransferase-like"/>
    <property type="match status" value="1"/>
</dbReference>